<dbReference type="InterPro" id="IPR052895">
    <property type="entry name" value="HetReg/Transcr_Mod"/>
</dbReference>
<proteinExistence type="predicted"/>
<dbReference type="InParanoid" id="A0A177CRR8"/>
<reference evidence="2 3" key="1">
    <citation type="submission" date="2016-05" db="EMBL/GenBank/DDBJ databases">
        <title>Comparative analysis of secretome profiles of manganese(II)-oxidizing ascomycete fungi.</title>
        <authorList>
            <consortium name="DOE Joint Genome Institute"/>
            <person name="Zeiner C.A."/>
            <person name="Purvine S.O."/>
            <person name="Zink E.M."/>
            <person name="Wu S."/>
            <person name="Pasa-Tolic L."/>
            <person name="Chaput D.L."/>
            <person name="Haridas S."/>
            <person name="Grigoriev I.V."/>
            <person name="Santelli C.M."/>
            <person name="Hansel C.M."/>
        </authorList>
    </citation>
    <scope>NUCLEOTIDE SEQUENCE [LARGE SCALE GENOMIC DNA]</scope>
    <source>
        <strain evidence="2 3">AP3s5-JAC2a</strain>
    </source>
</reference>
<dbReference type="Proteomes" id="UP000077069">
    <property type="component" value="Unassembled WGS sequence"/>
</dbReference>
<dbReference type="STRING" id="1460663.A0A177CRR8"/>
<protein>
    <recommendedName>
        <fullName evidence="1">Heterokaryon incompatibility domain-containing protein</fullName>
    </recommendedName>
</protein>
<name>A0A177CRR8_9PLEO</name>
<dbReference type="Pfam" id="PF26639">
    <property type="entry name" value="Het-6_barrel"/>
    <property type="match status" value="1"/>
</dbReference>
<dbReference type="RefSeq" id="XP_018039824.1">
    <property type="nucleotide sequence ID" value="XM_018173976.1"/>
</dbReference>
<dbReference type="EMBL" id="KV441549">
    <property type="protein sequence ID" value="OAG09459.1"/>
    <property type="molecule type" value="Genomic_DNA"/>
</dbReference>
<feature type="domain" description="Heterokaryon incompatibility" evidence="1">
    <location>
        <begin position="45"/>
        <end position="200"/>
    </location>
</feature>
<gene>
    <name evidence="2" type="ORF">CC84DRAFT_1082351</name>
</gene>
<dbReference type="PANTHER" id="PTHR24148">
    <property type="entry name" value="ANKYRIN REPEAT DOMAIN-CONTAINING PROTEIN 39 HOMOLOG-RELATED"/>
    <property type="match status" value="1"/>
</dbReference>
<evidence type="ECO:0000313" key="3">
    <source>
        <dbReference type="Proteomes" id="UP000077069"/>
    </source>
</evidence>
<evidence type="ECO:0000259" key="1">
    <source>
        <dbReference type="Pfam" id="PF06985"/>
    </source>
</evidence>
<sequence>MASIYEQPILSGRTFRLLFIHPAQHYEQQLQCSCLPFAIDDAPSFEALSYVWGHPTPAVEVLCNGKPFSIQPELANALSQLRLQQHARIVWADAICIDQNNVEERNNQVSLMRSIYPSATRVIVWLGPADPEHTETALGFIEIIGAACMIQQNARNVMSSDEETSGLFDLIVKSFTPAIVAGMEELFKRPWFSRIWCVQEICLARDALVLCGEYEVSWESFGLAVRWMIESTLPPVAIEGLDALLESVHLGPAGIMCDTTADNLLDILHSCCEFKSTDAKDRVYGLLSLVDPRAEVEGIDIDYNKSVGAVFADTVVANIKAHSKLSAFAFVSHPPGYDGTAGYRSWAPRRDNYEPAFVFGYPEELSRWSASGHALVSLADETDPTPEALHLKGVLYDKVLETIAAMDIETGAQTKDIHPFLEMYNKICDGHYAQDCKELLARTLTAGTYYDEYLENLDAATRDKYLPAFERVMHRLAQLDCDGTEGRFGHDDDSKTFELGAYKHVRQRRMFWTSEGSLGLGPQCMRVDDIVVILYGGNMPYVLRPRGDRFLFMGPAYIDNIMHGEVIDDLRAGMMQEQTFCLI</sequence>
<dbReference type="InterPro" id="IPR010730">
    <property type="entry name" value="HET"/>
</dbReference>
<dbReference type="AlphaFoldDB" id="A0A177CRR8"/>
<dbReference type="GeneID" id="28757462"/>
<keyword evidence="3" id="KW-1185">Reference proteome</keyword>
<evidence type="ECO:0000313" key="2">
    <source>
        <dbReference type="EMBL" id="OAG09459.1"/>
    </source>
</evidence>
<dbReference type="OrthoDB" id="5386682at2759"/>
<dbReference type="PANTHER" id="PTHR24148:SF64">
    <property type="entry name" value="HETEROKARYON INCOMPATIBILITY DOMAIN-CONTAINING PROTEIN"/>
    <property type="match status" value="1"/>
</dbReference>
<organism evidence="2 3">
    <name type="scientific">Paraphaeosphaeria sporulosa</name>
    <dbReference type="NCBI Taxonomy" id="1460663"/>
    <lineage>
        <taxon>Eukaryota</taxon>
        <taxon>Fungi</taxon>
        <taxon>Dikarya</taxon>
        <taxon>Ascomycota</taxon>
        <taxon>Pezizomycotina</taxon>
        <taxon>Dothideomycetes</taxon>
        <taxon>Pleosporomycetidae</taxon>
        <taxon>Pleosporales</taxon>
        <taxon>Massarineae</taxon>
        <taxon>Didymosphaeriaceae</taxon>
        <taxon>Paraphaeosphaeria</taxon>
    </lineage>
</organism>
<dbReference type="Pfam" id="PF06985">
    <property type="entry name" value="HET"/>
    <property type="match status" value="1"/>
</dbReference>
<accession>A0A177CRR8</accession>